<dbReference type="AlphaFoldDB" id="A0AA41ZHD6"/>
<dbReference type="InterPro" id="IPR012337">
    <property type="entry name" value="RNaseH-like_sf"/>
</dbReference>
<dbReference type="InterPro" id="IPR036397">
    <property type="entry name" value="RNaseH_sf"/>
</dbReference>
<keyword evidence="1 6" id="KW-0963">Cytoplasm</keyword>
<keyword evidence="4 6" id="KW-0378">Hydrolase</keyword>
<dbReference type="Pfam" id="PF00570">
    <property type="entry name" value="HRDC"/>
    <property type="match status" value="1"/>
</dbReference>
<keyword evidence="3 6" id="KW-0540">Nuclease</keyword>
<comment type="function">
    <text evidence="6">Exonuclease involved in the 3' processing of various precursor tRNAs. Initiates hydrolysis at the 3'-terminus of an RNA molecule and releases 5'-mononucleotides.</text>
</comment>
<dbReference type="GO" id="GO:0008408">
    <property type="term" value="F:3'-5' exonuclease activity"/>
    <property type="evidence" value="ECO:0007669"/>
    <property type="project" value="InterPro"/>
</dbReference>
<dbReference type="GO" id="GO:0033890">
    <property type="term" value="F:ribonuclease D activity"/>
    <property type="evidence" value="ECO:0007669"/>
    <property type="project" value="UniProtKB-UniRule"/>
</dbReference>
<organism evidence="8 9">
    <name type="scientific">Larsenimonas rhizosphaerae</name>
    <dbReference type="NCBI Taxonomy" id="2944682"/>
    <lineage>
        <taxon>Bacteria</taxon>
        <taxon>Pseudomonadati</taxon>
        <taxon>Pseudomonadota</taxon>
        <taxon>Gammaproteobacteria</taxon>
        <taxon>Oceanospirillales</taxon>
        <taxon>Halomonadaceae</taxon>
        <taxon>Larsenimonas</taxon>
    </lineage>
</organism>
<dbReference type="InterPro" id="IPR051086">
    <property type="entry name" value="RNase_D-like"/>
</dbReference>
<dbReference type="PANTHER" id="PTHR47649:SF1">
    <property type="entry name" value="RIBONUCLEASE D"/>
    <property type="match status" value="1"/>
</dbReference>
<dbReference type="InterPro" id="IPR002121">
    <property type="entry name" value="HRDC_dom"/>
</dbReference>
<comment type="cofactor">
    <cofactor evidence="6">
        <name>a divalent metal cation</name>
        <dbReference type="ChEBI" id="CHEBI:60240"/>
    </cofactor>
</comment>
<dbReference type="InterPro" id="IPR010997">
    <property type="entry name" value="HRDC-like_sf"/>
</dbReference>
<evidence type="ECO:0000256" key="6">
    <source>
        <dbReference type="HAMAP-Rule" id="MF_01899"/>
    </source>
</evidence>
<dbReference type="SUPFAM" id="SSF47819">
    <property type="entry name" value="HRDC-like"/>
    <property type="match status" value="2"/>
</dbReference>
<name>A0AA41ZHD6_9GAMM</name>
<protein>
    <recommendedName>
        <fullName evidence="6">Ribonuclease D</fullName>
        <shortName evidence="6">RNase D</shortName>
        <ecNumber evidence="6">3.1.13.5</ecNumber>
    </recommendedName>
</protein>
<reference evidence="8" key="1">
    <citation type="submission" date="2022-11" db="EMBL/GenBank/DDBJ databases">
        <title>Larsenimonas rhizosphaerae sp. nov., isolated from a tidal mudflat.</title>
        <authorList>
            <person name="Lee S.D."/>
            <person name="Kim I.S."/>
        </authorList>
    </citation>
    <scope>NUCLEOTIDE SEQUENCE</scope>
    <source>
        <strain evidence="8">GH2-1</strain>
    </source>
</reference>
<dbReference type="CDD" id="cd06142">
    <property type="entry name" value="RNaseD_exo"/>
    <property type="match status" value="1"/>
</dbReference>
<sequence>MTNALPEVMPGQWVDTPDALAAACECLAACDVLSIDTEFFRETTFHPVPALLQMGTPDRIFLVDMAALDGTHEALVSLMGRDGPLKLLHACSEDLEVLRQWLGIVPAPLADTQLAEAFTGGETSMSYQRLVEHYLDVHVPKDATRSDWLMRPLSEAQQRYATVDVLYLEPIWRRQQASLETSQRLSWFREECDALVSRAEQPRDDEHRYLRHRQAWRLEPRQLEAFRRLCLWREQEVRLRDMPRKRLASDTLLFDLAVALPKNRFELSQINEVRPPFVKREGDTLLAMIKDVLAIEPEALSPSLPAPQVPPFKPLFKSLKAVVTARAEALNISSELLGSRRDIEGWVMSILAGQPVEIVTRWRQTLLAEDIQSVAETYYTEHGHD</sequence>
<dbReference type="InterPro" id="IPR002562">
    <property type="entry name" value="3'-5'_exonuclease_dom"/>
</dbReference>
<dbReference type="RefSeq" id="WP_265896360.1">
    <property type="nucleotide sequence ID" value="NZ_JAPIVE010000003.1"/>
</dbReference>
<dbReference type="GO" id="GO:0000166">
    <property type="term" value="F:nucleotide binding"/>
    <property type="evidence" value="ECO:0007669"/>
    <property type="project" value="InterPro"/>
</dbReference>
<evidence type="ECO:0000313" key="8">
    <source>
        <dbReference type="EMBL" id="MCX2524605.1"/>
    </source>
</evidence>
<evidence type="ECO:0000259" key="7">
    <source>
        <dbReference type="PROSITE" id="PS50967"/>
    </source>
</evidence>
<proteinExistence type="inferred from homology"/>
<feature type="domain" description="HRDC" evidence="7">
    <location>
        <begin position="219"/>
        <end position="299"/>
    </location>
</feature>
<gene>
    <name evidence="6 8" type="primary">rnd</name>
    <name evidence="8" type="ORF">OQ287_10145</name>
</gene>
<dbReference type="GO" id="GO:0042780">
    <property type="term" value="P:tRNA 3'-end processing"/>
    <property type="evidence" value="ECO:0007669"/>
    <property type="project" value="UniProtKB-UniRule"/>
</dbReference>
<dbReference type="Gene3D" id="1.10.150.80">
    <property type="entry name" value="HRDC domain"/>
    <property type="match status" value="2"/>
</dbReference>
<comment type="subcellular location">
    <subcellularLocation>
        <location evidence="6">Cytoplasm</location>
    </subcellularLocation>
</comment>
<dbReference type="SUPFAM" id="SSF53098">
    <property type="entry name" value="Ribonuclease H-like"/>
    <property type="match status" value="1"/>
</dbReference>
<dbReference type="GO" id="GO:0005737">
    <property type="term" value="C:cytoplasm"/>
    <property type="evidence" value="ECO:0007669"/>
    <property type="project" value="UniProtKB-SubCell"/>
</dbReference>
<keyword evidence="5 6" id="KW-0269">Exonuclease</keyword>
<keyword evidence="9" id="KW-1185">Reference proteome</keyword>
<dbReference type="GO" id="GO:0003676">
    <property type="term" value="F:nucleic acid binding"/>
    <property type="evidence" value="ECO:0007669"/>
    <property type="project" value="InterPro"/>
</dbReference>
<dbReference type="EC" id="3.1.13.5" evidence="6"/>
<dbReference type="Pfam" id="PF21293">
    <property type="entry name" value="RNAseD_HRDC_C"/>
    <property type="match status" value="1"/>
</dbReference>
<dbReference type="SMART" id="SM00474">
    <property type="entry name" value="35EXOc"/>
    <property type="match status" value="1"/>
</dbReference>
<dbReference type="EMBL" id="JAPIVE010000003">
    <property type="protein sequence ID" value="MCX2524605.1"/>
    <property type="molecule type" value="Genomic_DNA"/>
</dbReference>
<dbReference type="SMART" id="SM00341">
    <property type="entry name" value="HRDC"/>
    <property type="match status" value="1"/>
</dbReference>
<dbReference type="PANTHER" id="PTHR47649">
    <property type="entry name" value="RIBONUCLEASE D"/>
    <property type="match status" value="1"/>
</dbReference>
<evidence type="ECO:0000256" key="2">
    <source>
        <dbReference type="ARBA" id="ARBA00022694"/>
    </source>
</evidence>
<dbReference type="Gene3D" id="3.30.420.10">
    <property type="entry name" value="Ribonuclease H-like superfamily/Ribonuclease H"/>
    <property type="match status" value="1"/>
</dbReference>
<keyword evidence="2 6" id="KW-0819">tRNA processing</keyword>
<dbReference type="InterPro" id="IPR048579">
    <property type="entry name" value="RNAseD_HRDC_C"/>
</dbReference>
<dbReference type="HAMAP" id="MF_01899">
    <property type="entry name" value="RNase_D"/>
    <property type="match status" value="1"/>
</dbReference>
<comment type="caution">
    <text evidence="8">The sequence shown here is derived from an EMBL/GenBank/DDBJ whole genome shotgun (WGS) entry which is preliminary data.</text>
</comment>
<comment type="catalytic activity">
    <reaction evidence="6">
        <text>Exonucleolytic cleavage that removes extra residues from the 3'-terminus of tRNA to produce 5'-mononucleotides.</text>
        <dbReference type="EC" id="3.1.13.5"/>
    </reaction>
</comment>
<evidence type="ECO:0000313" key="9">
    <source>
        <dbReference type="Proteomes" id="UP001165678"/>
    </source>
</evidence>
<evidence type="ECO:0000256" key="5">
    <source>
        <dbReference type="ARBA" id="ARBA00022839"/>
    </source>
</evidence>
<dbReference type="Pfam" id="PF01612">
    <property type="entry name" value="DNA_pol_A_exo1"/>
    <property type="match status" value="1"/>
</dbReference>
<evidence type="ECO:0000256" key="3">
    <source>
        <dbReference type="ARBA" id="ARBA00022722"/>
    </source>
</evidence>
<dbReference type="Proteomes" id="UP001165678">
    <property type="component" value="Unassembled WGS sequence"/>
</dbReference>
<dbReference type="PROSITE" id="PS50967">
    <property type="entry name" value="HRDC"/>
    <property type="match status" value="1"/>
</dbReference>
<evidence type="ECO:0000256" key="1">
    <source>
        <dbReference type="ARBA" id="ARBA00022490"/>
    </source>
</evidence>
<dbReference type="InterPro" id="IPR044876">
    <property type="entry name" value="HRDC_dom_sf"/>
</dbReference>
<accession>A0AA41ZHD6</accession>
<dbReference type="InterPro" id="IPR006292">
    <property type="entry name" value="RNase_D"/>
</dbReference>
<evidence type="ECO:0000256" key="4">
    <source>
        <dbReference type="ARBA" id="ARBA00022801"/>
    </source>
</evidence>
<dbReference type="NCBIfam" id="TIGR01388">
    <property type="entry name" value="rnd"/>
    <property type="match status" value="1"/>
</dbReference>
<comment type="similarity">
    <text evidence="6">Belongs to the RNase D family.</text>
</comment>